<keyword evidence="2" id="KW-1003">Cell membrane</keyword>
<gene>
    <name evidence="8" type="ORF">ACFP3V_13440</name>
</gene>
<dbReference type="EMBL" id="JBHSQJ010000051">
    <property type="protein sequence ID" value="MFC5908212.1"/>
    <property type="molecule type" value="Genomic_DNA"/>
</dbReference>
<feature type="transmembrane region" description="Helical" evidence="6">
    <location>
        <begin position="227"/>
        <end position="252"/>
    </location>
</feature>
<dbReference type="PANTHER" id="PTHR35007">
    <property type="entry name" value="INTEGRAL MEMBRANE PROTEIN-RELATED"/>
    <property type="match status" value="1"/>
</dbReference>
<feature type="domain" description="Type II secretion system protein GspF" evidence="7">
    <location>
        <begin position="118"/>
        <end position="240"/>
    </location>
</feature>
<evidence type="ECO:0000259" key="7">
    <source>
        <dbReference type="Pfam" id="PF00482"/>
    </source>
</evidence>
<feature type="transmembrane region" description="Helical" evidence="6">
    <location>
        <begin position="55"/>
        <end position="84"/>
    </location>
</feature>
<evidence type="ECO:0000313" key="9">
    <source>
        <dbReference type="Proteomes" id="UP001596174"/>
    </source>
</evidence>
<dbReference type="PANTHER" id="PTHR35007:SF3">
    <property type="entry name" value="POSSIBLE CONSERVED ALANINE RICH MEMBRANE PROTEIN"/>
    <property type="match status" value="1"/>
</dbReference>
<evidence type="ECO:0000256" key="1">
    <source>
        <dbReference type="ARBA" id="ARBA00004651"/>
    </source>
</evidence>
<evidence type="ECO:0000256" key="6">
    <source>
        <dbReference type="SAM" id="Phobius"/>
    </source>
</evidence>
<evidence type="ECO:0000313" key="8">
    <source>
        <dbReference type="EMBL" id="MFC5908212.1"/>
    </source>
</evidence>
<proteinExistence type="predicted"/>
<keyword evidence="3 6" id="KW-0812">Transmembrane</keyword>
<sequence>MELWLAIAVVLGGLGAVGAWALVRRRALRRASAAGLELTVARAERRRPRLPSGRAVPRAAAVLAGGGIAVLLGGPAGVLVGAVVGSACWRLLPSPATPGEREAEQRSAALRRQLPLAADLLAACLASWGAPAQAAAAVASVLPEPMAGRLRLVAAELAVGTPPEGAWARLGEEPELAGLARCLLRADASGAPPASALVRLAETARRTAASAAQARVRRAGVLATAPLGLCFLPAFVLVGVVPVVTGLTGGFLSRF</sequence>
<dbReference type="InterPro" id="IPR018076">
    <property type="entry name" value="T2SS_GspF_dom"/>
</dbReference>
<name>A0ABW1G3Y1_9ACTN</name>
<feature type="transmembrane region" description="Helical" evidence="6">
    <location>
        <begin position="6"/>
        <end position="23"/>
    </location>
</feature>
<accession>A0ABW1G3Y1</accession>
<feature type="transmembrane region" description="Helical" evidence="6">
    <location>
        <begin position="120"/>
        <end position="142"/>
    </location>
</feature>
<evidence type="ECO:0000256" key="5">
    <source>
        <dbReference type="ARBA" id="ARBA00023136"/>
    </source>
</evidence>
<keyword evidence="4 6" id="KW-1133">Transmembrane helix</keyword>
<reference evidence="9" key="1">
    <citation type="journal article" date="2019" name="Int. J. Syst. Evol. Microbiol.">
        <title>The Global Catalogue of Microorganisms (GCM) 10K type strain sequencing project: providing services to taxonomists for standard genome sequencing and annotation.</title>
        <authorList>
            <consortium name="The Broad Institute Genomics Platform"/>
            <consortium name="The Broad Institute Genome Sequencing Center for Infectious Disease"/>
            <person name="Wu L."/>
            <person name="Ma J."/>
        </authorList>
    </citation>
    <scope>NUCLEOTIDE SEQUENCE [LARGE SCALE GENOMIC DNA]</scope>
    <source>
        <strain evidence="9">JCM 4816</strain>
    </source>
</reference>
<evidence type="ECO:0000256" key="4">
    <source>
        <dbReference type="ARBA" id="ARBA00022989"/>
    </source>
</evidence>
<dbReference type="RefSeq" id="WP_380583213.1">
    <property type="nucleotide sequence ID" value="NZ_JBHSQJ010000051.1"/>
</dbReference>
<evidence type="ECO:0000256" key="3">
    <source>
        <dbReference type="ARBA" id="ARBA00022692"/>
    </source>
</evidence>
<comment type="subcellular location">
    <subcellularLocation>
        <location evidence="1">Cell membrane</location>
        <topology evidence="1">Multi-pass membrane protein</topology>
    </subcellularLocation>
</comment>
<protein>
    <submittedName>
        <fullName evidence="8">Type II secretion system F family protein</fullName>
    </submittedName>
</protein>
<comment type="caution">
    <text evidence="8">The sequence shown here is derived from an EMBL/GenBank/DDBJ whole genome shotgun (WGS) entry which is preliminary data.</text>
</comment>
<organism evidence="8 9">
    <name type="scientific">Streptacidiphilus monticola</name>
    <dbReference type="NCBI Taxonomy" id="2161674"/>
    <lineage>
        <taxon>Bacteria</taxon>
        <taxon>Bacillati</taxon>
        <taxon>Actinomycetota</taxon>
        <taxon>Actinomycetes</taxon>
        <taxon>Kitasatosporales</taxon>
        <taxon>Streptomycetaceae</taxon>
        <taxon>Streptacidiphilus</taxon>
    </lineage>
</organism>
<evidence type="ECO:0000256" key="2">
    <source>
        <dbReference type="ARBA" id="ARBA00022475"/>
    </source>
</evidence>
<dbReference type="Pfam" id="PF00482">
    <property type="entry name" value="T2SSF"/>
    <property type="match status" value="1"/>
</dbReference>
<dbReference type="Proteomes" id="UP001596174">
    <property type="component" value="Unassembled WGS sequence"/>
</dbReference>
<keyword evidence="9" id="KW-1185">Reference proteome</keyword>
<keyword evidence="5 6" id="KW-0472">Membrane</keyword>